<reference evidence="1" key="1">
    <citation type="journal article" date="2015" name="Nature">
        <title>Complex archaea that bridge the gap between prokaryotes and eukaryotes.</title>
        <authorList>
            <person name="Spang A."/>
            <person name="Saw J.H."/>
            <person name="Jorgensen S.L."/>
            <person name="Zaremba-Niedzwiedzka K."/>
            <person name="Martijn J."/>
            <person name="Lind A.E."/>
            <person name="van Eijk R."/>
            <person name="Schleper C."/>
            <person name="Guy L."/>
            <person name="Ettema T.J."/>
        </authorList>
    </citation>
    <scope>NUCLEOTIDE SEQUENCE</scope>
</reference>
<dbReference type="EMBL" id="LAZR01000473">
    <property type="protein sequence ID" value="KKN67493.1"/>
    <property type="molecule type" value="Genomic_DNA"/>
</dbReference>
<proteinExistence type="predicted"/>
<protein>
    <submittedName>
        <fullName evidence="1">Uncharacterized protein</fullName>
    </submittedName>
</protein>
<sequence length="60" mass="7158">MEEHDCLETFMVDSADISDTKYVSMGHCSICMKRMLKVYRYQGTYDRENMKKLVPKKEED</sequence>
<comment type="caution">
    <text evidence="1">The sequence shown here is derived from an EMBL/GenBank/DDBJ whole genome shotgun (WGS) entry which is preliminary data.</text>
</comment>
<gene>
    <name evidence="1" type="ORF">LCGC14_0460900</name>
</gene>
<evidence type="ECO:0000313" key="1">
    <source>
        <dbReference type="EMBL" id="KKN67493.1"/>
    </source>
</evidence>
<name>A0A0F9VNX7_9ZZZZ</name>
<accession>A0A0F9VNX7</accession>
<dbReference type="AlphaFoldDB" id="A0A0F9VNX7"/>
<organism evidence="1">
    <name type="scientific">marine sediment metagenome</name>
    <dbReference type="NCBI Taxonomy" id="412755"/>
    <lineage>
        <taxon>unclassified sequences</taxon>
        <taxon>metagenomes</taxon>
        <taxon>ecological metagenomes</taxon>
    </lineage>
</organism>